<name>A0A0F9WRI3_9ZZZZ</name>
<accession>A0A0F9WRI3</accession>
<dbReference type="AlphaFoldDB" id="A0A0F9WRI3"/>
<sequence length="76" mass="8450">MTSRQWADQQRIRQEVTAHLARAQVSLNPVTGFPPSEKELAQATVHTLTAAIRMRHLDGFGEAADIVLEALEKRKG</sequence>
<dbReference type="EMBL" id="LAZR01000215">
    <property type="protein sequence ID" value="KKN81358.1"/>
    <property type="molecule type" value="Genomic_DNA"/>
</dbReference>
<organism evidence="1">
    <name type="scientific">marine sediment metagenome</name>
    <dbReference type="NCBI Taxonomy" id="412755"/>
    <lineage>
        <taxon>unclassified sequences</taxon>
        <taxon>metagenomes</taxon>
        <taxon>ecological metagenomes</taxon>
    </lineage>
</organism>
<gene>
    <name evidence="1" type="ORF">LCGC14_0319710</name>
</gene>
<reference evidence="1" key="1">
    <citation type="journal article" date="2015" name="Nature">
        <title>Complex archaea that bridge the gap between prokaryotes and eukaryotes.</title>
        <authorList>
            <person name="Spang A."/>
            <person name="Saw J.H."/>
            <person name="Jorgensen S.L."/>
            <person name="Zaremba-Niedzwiedzka K."/>
            <person name="Martijn J."/>
            <person name="Lind A.E."/>
            <person name="van Eijk R."/>
            <person name="Schleper C."/>
            <person name="Guy L."/>
            <person name="Ettema T.J."/>
        </authorList>
    </citation>
    <scope>NUCLEOTIDE SEQUENCE</scope>
</reference>
<proteinExistence type="predicted"/>
<protein>
    <submittedName>
        <fullName evidence="1">Uncharacterized protein</fullName>
    </submittedName>
</protein>
<evidence type="ECO:0000313" key="1">
    <source>
        <dbReference type="EMBL" id="KKN81358.1"/>
    </source>
</evidence>
<comment type="caution">
    <text evidence="1">The sequence shown here is derived from an EMBL/GenBank/DDBJ whole genome shotgun (WGS) entry which is preliminary data.</text>
</comment>